<evidence type="ECO:0000313" key="2">
    <source>
        <dbReference type="EMBL" id="CAB4332099.1"/>
    </source>
</evidence>
<name>A0A6J5YVL3_9ZZZZ</name>
<accession>A0A6J5YVL3</accession>
<dbReference type="EMBL" id="CAESAG010000023">
    <property type="protein sequence ID" value="CAB4332099.1"/>
    <property type="molecule type" value="Genomic_DNA"/>
</dbReference>
<keyword evidence="1" id="KW-1133">Transmembrane helix</keyword>
<protein>
    <submittedName>
        <fullName evidence="2">Unannotated protein</fullName>
    </submittedName>
</protein>
<dbReference type="AlphaFoldDB" id="A0A6J5YVL3"/>
<evidence type="ECO:0000256" key="1">
    <source>
        <dbReference type="SAM" id="Phobius"/>
    </source>
</evidence>
<reference evidence="2" key="1">
    <citation type="submission" date="2020-05" db="EMBL/GenBank/DDBJ databases">
        <authorList>
            <person name="Chiriac C."/>
            <person name="Salcher M."/>
            <person name="Ghai R."/>
            <person name="Kavagutti S V."/>
        </authorList>
    </citation>
    <scope>NUCLEOTIDE SEQUENCE</scope>
</reference>
<feature type="transmembrane region" description="Helical" evidence="1">
    <location>
        <begin position="26"/>
        <end position="45"/>
    </location>
</feature>
<keyword evidence="1" id="KW-0812">Transmembrane</keyword>
<organism evidence="2">
    <name type="scientific">freshwater metagenome</name>
    <dbReference type="NCBI Taxonomy" id="449393"/>
    <lineage>
        <taxon>unclassified sequences</taxon>
        <taxon>metagenomes</taxon>
        <taxon>ecological metagenomes</taxon>
    </lineage>
</organism>
<sequence length="226" mass="23309">MDGLHSPLSGSVKSRFGGSGKYRNKVILGTAVLAFVPFLLSTFAASVTVGSGALEFGQGSQQAIACDDTVFVALGEEWHAKPTPEDPSAGFFRLRTATISNLNLTSCAGKKLRLRLIDGSSSEIILGSLPDARVLQVSIPRTTPVSNIGDPTELGLTYLTGIGAPISGAMAASVGLNVSGTSVYDGSSLSNVSADVTFYLDPTASLVNIDGQQVRRATVETVASQG</sequence>
<proteinExistence type="predicted"/>
<gene>
    <name evidence="2" type="ORF">UFOPK4080_00261</name>
</gene>
<keyword evidence="1" id="KW-0472">Membrane</keyword>